<dbReference type="PANTHER" id="PTHR15704:SF7">
    <property type="entry name" value="SUPERKILLER COMPLEX PROTEIN 3"/>
    <property type="match status" value="1"/>
</dbReference>
<dbReference type="Pfam" id="PF13181">
    <property type="entry name" value="TPR_8"/>
    <property type="match status" value="1"/>
</dbReference>
<feature type="repeat" description="TPR" evidence="3">
    <location>
        <begin position="606"/>
        <end position="639"/>
    </location>
</feature>
<protein>
    <recommendedName>
        <fullName evidence="8">Superkiller protein 3</fullName>
    </recommendedName>
</protein>
<reference evidence="6" key="1">
    <citation type="submission" date="2020-12" db="EMBL/GenBank/DDBJ databases">
        <title>Metabolic potential, ecology and presence of endohyphal bacteria is reflected in genomic diversity of Mucoromycotina.</title>
        <authorList>
            <person name="Muszewska A."/>
            <person name="Okrasinska A."/>
            <person name="Steczkiewicz K."/>
            <person name="Drgas O."/>
            <person name="Orlowska M."/>
            <person name="Perlinska-Lenart U."/>
            <person name="Aleksandrzak-Piekarczyk T."/>
            <person name="Szatraj K."/>
            <person name="Zielenkiewicz U."/>
            <person name="Pilsyk S."/>
            <person name="Malc E."/>
            <person name="Mieczkowski P."/>
            <person name="Kruszewska J.S."/>
            <person name="Biernat P."/>
            <person name="Pawlowska J."/>
        </authorList>
    </citation>
    <scope>NUCLEOTIDE SEQUENCE</scope>
    <source>
        <strain evidence="6">WA0000067209</strain>
    </source>
</reference>
<organism evidence="6 7">
    <name type="scientific">Mortierella isabellina</name>
    <name type="common">Filamentous fungus</name>
    <name type="synonym">Umbelopsis isabellina</name>
    <dbReference type="NCBI Taxonomy" id="91625"/>
    <lineage>
        <taxon>Eukaryota</taxon>
        <taxon>Fungi</taxon>
        <taxon>Fungi incertae sedis</taxon>
        <taxon>Mucoromycota</taxon>
        <taxon>Mucoromycotina</taxon>
        <taxon>Umbelopsidomycetes</taxon>
        <taxon>Umbelopsidales</taxon>
        <taxon>Umbelopsidaceae</taxon>
        <taxon>Umbelopsis</taxon>
    </lineage>
</organism>
<dbReference type="Gene3D" id="1.25.40.10">
    <property type="entry name" value="Tetratricopeptide repeat domain"/>
    <property type="match status" value="6"/>
</dbReference>
<feature type="repeat" description="TPR" evidence="3">
    <location>
        <begin position="904"/>
        <end position="937"/>
    </location>
</feature>
<dbReference type="Proteomes" id="UP000654370">
    <property type="component" value="Unassembled WGS sequence"/>
</dbReference>
<keyword evidence="1" id="KW-0677">Repeat</keyword>
<feature type="repeat" description="TPR" evidence="3">
    <location>
        <begin position="429"/>
        <end position="462"/>
    </location>
</feature>
<evidence type="ECO:0000256" key="5">
    <source>
        <dbReference type="SAM" id="MobiDB-lite"/>
    </source>
</evidence>
<dbReference type="OrthoDB" id="421075at2759"/>
<dbReference type="GO" id="GO:0006401">
    <property type="term" value="P:RNA catabolic process"/>
    <property type="evidence" value="ECO:0007669"/>
    <property type="project" value="InterPro"/>
</dbReference>
<dbReference type="InterPro" id="IPR011990">
    <property type="entry name" value="TPR-like_helical_dom_sf"/>
</dbReference>
<dbReference type="SMART" id="SM00028">
    <property type="entry name" value="TPR"/>
    <property type="match status" value="13"/>
</dbReference>
<comment type="caution">
    <text evidence="6">The sequence shown here is derived from an EMBL/GenBank/DDBJ whole genome shotgun (WGS) entry which is preliminary data.</text>
</comment>
<evidence type="ECO:0000256" key="4">
    <source>
        <dbReference type="SAM" id="Coils"/>
    </source>
</evidence>
<keyword evidence="2 3" id="KW-0802">TPR repeat</keyword>
<keyword evidence="4" id="KW-0175">Coiled coil</keyword>
<dbReference type="PROSITE" id="PS50005">
    <property type="entry name" value="TPR"/>
    <property type="match status" value="6"/>
</dbReference>
<feature type="repeat" description="TPR" evidence="3">
    <location>
        <begin position="37"/>
        <end position="70"/>
    </location>
</feature>
<evidence type="ECO:0000313" key="7">
    <source>
        <dbReference type="Proteomes" id="UP000654370"/>
    </source>
</evidence>
<gene>
    <name evidence="6" type="ORF">INT43_001359</name>
</gene>
<dbReference type="PANTHER" id="PTHR15704">
    <property type="entry name" value="SUPERKILLER 3 PROTEIN-RELATED"/>
    <property type="match status" value="1"/>
</dbReference>
<evidence type="ECO:0000313" key="6">
    <source>
        <dbReference type="EMBL" id="KAG2175712.1"/>
    </source>
</evidence>
<name>A0A8H7PKH8_MORIS</name>
<dbReference type="Pfam" id="PF13432">
    <property type="entry name" value="TPR_16"/>
    <property type="match status" value="2"/>
</dbReference>
<feature type="repeat" description="TPR" evidence="3">
    <location>
        <begin position="395"/>
        <end position="428"/>
    </location>
</feature>
<evidence type="ECO:0000256" key="2">
    <source>
        <dbReference type="ARBA" id="ARBA00022803"/>
    </source>
</evidence>
<dbReference type="Pfam" id="PF00515">
    <property type="entry name" value="TPR_1"/>
    <property type="match status" value="1"/>
</dbReference>
<dbReference type="SUPFAM" id="SSF48452">
    <property type="entry name" value="TPR-like"/>
    <property type="match status" value="6"/>
</dbReference>
<accession>A0A8H7PKH8</accession>
<dbReference type="GO" id="GO:0055087">
    <property type="term" value="C:Ski complex"/>
    <property type="evidence" value="ECO:0007669"/>
    <property type="project" value="InterPro"/>
</dbReference>
<dbReference type="Pfam" id="PF13176">
    <property type="entry name" value="TPR_7"/>
    <property type="match status" value="1"/>
</dbReference>
<proteinExistence type="predicted"/>
<dbReference type="EMBL" id="JAEPQZ010000011">
    <property type="protein sequence ID" value="KAG2175712.1"/>
    <property type="molecule type" value="Genomic_DNA"/>
</dbReference>
<evidence type="ECO:0008006" key="8">
    <source>
        <dbReference type="Google" id="ProtNLM"/>
    </source>
</evidence>
<feature type="repeat" description="TPR" evidence="3">
    <location>
        <begin position="572"/>
        <end position="605"/>
    </location>
</feature>
<feature type="compositionally biased region" description="Basic and acidic residues" evidence="5">
    <location>
        <begin position="1324"/>
        <end position="1335"/>
    </location>
</feature>
<keyword evidence="7" id="KW-1185">Reference proteome</keyword>
<dbReference type="InterPro" id="IPR019734">
    <property type="entry name" value="TPR_rpt"/>
</dbReference>
<evidence type="ECO:0000256" key="3">
    <source>
        <dbReference type="PROSITE-ProRule" id="PRU00339"/>
    </source>
</evidence>
<feature type="coiled-coil region" evidence="4">
    <location>
        <begin position="1114"/>
        <end position="1148"/>
    </location>
</feature>
<sequence length="1368" mass="154794">MNTKANLKNAREALGAKKYAEAVKFCNRVLDFESQNYNAYVFLGVAHNGLEQYDNAENDYKKAIEINPEQLLAWQGLVSFYEKREKWSDLAETLNKLNEIYALLETLYYYTPDSKYHALISDSEQMPDLCSIWLEILKIKSGQEQKQIDRETQARRMRMNAGTPAKIRAQVEAEVAAKSHLGSIFETVLKEAQTSDKVQADVQDLKAQYFNFLRKRIRSDKEKDEAYQKLHDLAKQLCDSNVDVPEPYEFLIESSNVESYDLYDKSLCDNFASQFPDHGLSKLIEGYKLYEAGEADEAFDLISDGMEMSPESLFGHQCLSWLYYNSGEYESGLEYATKGRDIALEHAKFYGATLDRVLLSMELCMAQCYRRLSRKYYTDAMALCKKILVSFKDNIATLECYGLMLSELDRQKEALEQFNAILQLEPTRSSAKVEIGWIYCKQGKYEEALQLIQDAIEASEEGIPEYYYRLGRVYWEMGDPYKSDKEYAYTHFIKAAKIDPHFSPAFTHLGHYYRLVEETVTKAMKCYQKALILDPSAVDAAYYLTEYYQESGDLDEAETILTDITSLLSRTGWAWRRLGFLQLKRGEYLKAIPSFQNALRSDSRDVPCWEGLAESYLKEGRYIAASKAFTRARQLAPKNIYTSYQSALVKQKIGSFEEAIEEYLQTLALAEDQNESPYIPALKGLADTYLLQGRDNFQQGFFGRAAECYNSVINACLVAIKHSSLESFWETVGRALCQYQSVLSYANLFAYDDIQELMILLAPSPNELLKFPSDSCAELVTDFSNLDITEDFALPRKECADVLLSCASFAYKQAIWLASQKGSHGKHYWHNLALVYYWYWQNNRTEPSSEDQLKMALRCMKLAIKADDDSPAFWNTLGVIALEHDAKISQHAFIRAMQLDTRSAVAWSNYGYLCLIQADFELAAQAFETAQAIDPEFTATWIGQAYVAQLWNNSPETLFEQAYGLSNGSSLKANYGYASTVFSQASKDTHAPNPTLLVPPAFALQKLTEQYPDNPAALNLYGLLLERLQQYEQAAEAFAGAVLAAEERMERDSSQDEVCQKHITMIHANLARALCASGDFEGAISSYNIAIECLEDHTTKVYCELGAGISYYFNDQLDEALSMFEQALSNAEGQNAELRQKLSVLLSQVLWALGGEEQRELAQQELFKSIEENPNHLPSIFGLCAMGLIQDNDTLTEAAIQEMLKLPIGQEGFEDHDGLAAWLLSKYYEIKGSTDDAVRAISNFVHQTPNNASLWIAMASQMMGKRHYKAPYLTASIAVSTTGLSMLASSSTASAQDKSMAYYNYAQSLLKQQEDSKSRKRKAKDGPPPDHRQEIQEAAQRAVMLAPWDTKAWTLLGIAKSSMKVIES</sequence>
<feature type="region of interest" description="Disordered" evidence="5">
    <location>
        <begin position="1312"/>
        <end position="1336"/>
    </location>
</feature>
<dbReference type="InterPro" id="IPR039226">
    <property type="entry name" value="Ski3/TTC37"/>
</dbReference>
<evidence type="ECO:0000256" key="1">
    <source>
        <dbReference type="ARBA" id="ARBA00022737"/>
    </source>
</evidence>
<dbReference type="PROSITE" id="PS50293">
    <property type="entry name" value="TPR_REGION"/>
    <property type="match status" value="1"/>
</dbReference>